<feature type="transmembrane region" description="Helical" evidence="13">
    <location>
        <begin position="6"/>
        <end position="24"/>
    </location>
</feature>
<dbReference type="PANTHER" id="PTHR24282:SF266">
    <property type="entry name" value="CYTOCHROME P450-RELATED"/>
    <property type="match status" value="1"/>
</dbReference>
<evidence type="ECO:0000256" key="1">
    <source>
        <dbReference type="ARBA" id="ARBA00004370"/>
    </source>
</evidence>
<organism evidence="14 15">
    <name type="scientific">Tagetes erecta</name>
    <name type="common">African marigold</name>
    <dbReference type="NCBI Taxonomy" id="13708"/>
    <lineage>
        <taxon>Eukaryota</taxon>
        <taxon>Viridiplantae</taxon>
        <taxon>Streptophyta</taxon>
        <taxon>Embryophyta</taxon>
        <taxon>Tracheophyta</taxon>
        <taxon>Spermatophyta</taxon>
        <taxon>Magnoliopsida</taxon>
        <taxon>eudicotyledons</taxon>
        <taxon>Gunneridae</taxon>
        <taxon>Pentapetalae</taxon>
        <taxon>asterids</taxon>
        <taxon>campanulids</taxon>
        <taxon>Asterales</taxon>
        <taxon>Asteraceae</taxon>
        <taxon>Asteroideae</taxon>
        <taxon>Heliantheae alliance</taxon>
        <taxon>Tageteae</taxon>
        <taxon>Tagetes</taxon>
    </lineage>
</organism>
<comment type="caution">
    <text evidence="14">The sequence shown here is derived from an EMBL/GenBank/DDBJ whole genome shotgun (WGS) entry which is preliminary data.</text>
</comment>
<evidence type="ECO:0000256" key="10">
    <source>
        <dbReference type="ARBA" id="ARBA00023136"/>
    </source>
</evidence>
<evidence type="ECO:0000256" key="5">
    <source>
        <dbReference type="ARBA" id="ARBA00022723"/>
    </source>
</evidence>
<keyword evidence="15" id="KW-1185">Reference proteome</keyword>
<evidence type="ECO:0000256" key="12">
    <source>
        <dbReference type="RuleBase" id="RU000461"/>
    </source>
</evidence>
<keyword evidence="9 12" id="KW-0503">Monooxygenase</keyword>
<evidence type="ECO:0000256" key="11">
    <source>
        <dbReference type="PIRSR" id="PIRSR602401-1"/>
    </source>
</evidence>
<keyword evidence="3 11" id="KW-0349">Heme</keyword>
<name>A0AAD8K6Q4_TARER</name>
<dbReference type="GO" id="GO:0016020">
    <property type="term" value="C:membrane"/>
    <property type="evidence" value="ECO:0007669"/>
    <property type="project" value="UniProtKB-SubCell"/>
</dbReference>
<evidence type="ECO:0000313" key="15">
    <source>
        <dbReference type="Proteomes" id="UP001229421"/>
    </source>
</evidence>
<dbReference type="GO" id="GO:0005506">
    <property type="term" value="F:iron ion binding"/>
    <property type="evidence" value="ECO:0007669"/>
    <property type="project" value="InterPro"/>
</dbReference>
<evidence type="ECO:0000256" key="9">
    <source>
        <dbReference type="ARBA" id="ARBA00023033"/>
    </source>
</evidence>
<keyword evidence="6 13" id="KW-1133">Transmembrane helix</keyword>
<dbReference type="EMBL" id="JAUHHV010000008">
    <property type="protein sequence ID" value="KAK1416213.1"/>
    <property type="molecule type" value="Genomic_DNA"/>
</dbReference>
<dbReference type="InterPro" id="IPR036396">
    <property type="entry name" value="Cyt_P450_sf"/>
</dbReference>
<dbReference type="InterPro" id="IPR002401">
    <property type="entry name" value="Cyt_P450_E_grp-I"/>
</dbReference>
<feature type="binding site" description="axial binding residue" evidence="11">
    <location>
        <position position="455"/>
    </location>
    <ligand>
        <name>heme</name>
        <dbReference type="ChEBI" id="CHEBI:30413"/>
    </ligand>
    <ligandPart>
        <name>Fe</name>
        <dbReference type="ChEBI" id="CHEBI:18248"/>
    </ligandPart>
</feature>
<dbReference type="GO" id="GO:0016705">
    <property type="term" value="F:oxidoreductase activity, acting on paired donors, with incorporation or reduction of molecular oxygen"/>
    <property type="evidence" value="ECO:0007669"/>
    <property type="project" value="InterPro"/>
</dbReference>
<dbReference type="Pfam" id="PF00067">
    <property type="entry name" value="p450"/>
    <property type="match status" value="1"/>
</dbReference>
<keyword evidence="4 13" id="KW-0812">Transmembrane</keyword>
<dbReference type="SUPFAM" id="SSF48264">
    <property type="entry name" value="Cytochrome P450"/>
    <property type="match status" value="1"/>
</dbReference>
<protein>
    <recommendedName>
        <fullName evidence="16">Cytochrome P450</fullName>
    </recommendedName>
</protein>
<keyword evidence="5 11" id="KW-0479">Metal-binding</keyword>
<reference evidence="14" key="1">
    <citation type="journal article" date="2023" name="bioRxiv">
        <title>Improved chromosome-level genome assembly for marigold (Tagetes erecta).</title>
        <authorList>
            <person name="Jiang F."/>
            <person name="Yuan L."/>
            <person name="Wang S."/>
            <person name="Wang H."/>
            <person name="Xu D."/>
            <person name="Wang A."/>
            <person name="Fan W."/>
        </authorList>
    </citation>
    <scope>NUCLEOTIDE SEQUENCE</scope>
    <source>
        <strain evidence="14">WSJ</strain>
        <tissue evidence="14">Leaf</tissue>
    </source>
</reference>
<comment type="cofactor">
    <cofactor evidence="11">
        <name>heme</name>
        <dbReference type="ChEBI" id="CHEBI:30413"/>
    </cofactor>
</comment>
<dbReference type="PANTHER" id="PTHR24282">
    <property type="entry name" value="CYTOCHROME P450 FAMILY MEMBER"/>
    <property type="match status" value="1"/>
</dbReference>
<dbReference type="InterPro" id="IPR017972">
    <property type="entry name" value="Cyt_P450_CS"/>
</dbReference>
<dbReference type="Gene3D" id="1.10.630.10">
    <property type="entry name" value="Cytochrome P450"/>
    <property type="match status" value="1"/>
</dbReference>
<evidence type="ECO:0008006" key="16">
    <source>
        <dbReference type="Google" id="ProtNLM"/>
    </source>
</evidence>
<keyword evidence="8 11" id="KW-0408">Iron</keyword>
<keyword evidence="10 13" id="KW-0472">Membrane</keyword>
<evidence type="ECO:0000256" key="6">
    <source>
        <dbReference type="ARBA" id="ARBA00022989"/>
    </source>
</evidence>
<dbReference type="InterPro" id="IPR050665">
    <property type="entry name" value="Cytochrome_P450_Monooxygen"/>
</dbReference>
<dbReference type="AlphaFoldDB" id="A0AAD8K6Q4"/>
<keyword evidence="7 12" id="KW-0560">Oxidoreductase</keyword>
<evidence type="ECO:0000256" key="7">
    <source>
        <dbReference type="ARBA" id="ARBA00023002"/>
    </source>
</evidence>
<evidence type="ECO:0000313" key="14">
    <source>
        <dbReference type="EMBL" id="KAK1416213.1"/>
    </source>
</evidence>
<comment type="similarity">
    <text evidence="2 12">Belongs to the cytochrome P450 family.</text>
</comment>
<dbReference type="PRINTS" id="PR00463">
    <property type="entry name" value="EP450I"/>
</dbReference>
<evidence type="ECO:0000256" key="13">
    <source>
        <dbReference type="SAM" id="Phobius"/>
    </source>
</evidence>
<dbReference type="GO" id="GO:0020037">
    <property type="term" value="F:heme binding"/>
    <property type="evidence" value="ECO:0007669"/>
    <property type="project" value="InterPro"/>
</dbReference>
<accession>A0AAD8K6Q4</accession>
<evidence type="ECO:0000256" key="2">
    <source>
        <dbReference type="ARBA" id="ARBA00010617"/>
    </source>
</evidence>
<sequence>MMTFVGLLVGVLCSIIFFVLFKFFHKFWWVPTRIKYAMSSQGIRGPPYRFIYGNVKEISDMINKSTNSPMDISHYIFPRIQPHIHSWLHIYGKNILYWQGPQAELVVTEPELLKKIMSVREISMGRPDGGPILNKLIGDGLLLSHGNKWVKQRKVATQAFNGERLKNMVPAMVESAKTMLQRWKDVGAKEMEVCEEFRMLASEVIARTAFGSNYEDGKQVFQKLKALRLLVSKISYKVRLAGFGRIFKDKEDVEAEKLQADIRYLIMQMIRNRETTIFLGDETDYLGSLLKAQHDNDDSYKLSIQDIIDDCKSFYAAGHGTTFPLLSWVTLLLAIHTEWQEKAREEVHEIFGNQNPSLEGLARLKIMGMIINETLRLYPPGITTNRRVLKQTRVGNLILPQNINLQILTLALHLDPEIWGEDAHLFKPERFSGVANVVNNNPGAFLPFGYGPRMCVGSNFAINEAKITLSMILQRYRFTLSPNYVHEPVQHVTLVPKSGVQIMLQDL</sequence>
<gene>
    <name evidence="14" type="ORF">QVD17_32002</name>
</gene>
<dbReference type="PROSITE" id="PS00086">
    <property type="entry name" value="CYTOCHROME_P450"/>
    <property type="match status" value="1"/>
</dbReference>
<evidence type="ECO:0000256" key="8">
    <source>
        <dbReference type="ARBA" id="ARBA00023004"/>
    </source>
</evidence>
<dbReference type="InterPro" id="IPR001128">
    <property type="entry name" value="Cyt_P450"/>
</dbReference>
<evidence type="ECO:0000256" key="4">
    <source>
        <dbReference type="ARBA" id="ARBA00022692"/>
    </source>
</evidence>
<dbReference type="Proteomes" id="UP001229421">
    <property type="component" value="Unassembled WGS sequence"/>
</dbReference>
<comment type="subcellular location">
    <subcellularLocation>
        <location evidence="1">Membrane</location>
    </subcellularLocation>
</comment>
<dbReference type="PRINTS" id="PR00385">
    <property type="entry name" value="P450"/>
</dbReference>
<dbReference type="GO" id="GO:0004497">
    <property type="term" value="F:monooxygenase activity"/>
    <property type="evidence" value="ECO:0007669"/>
    <property type="project" value="UniProtKB-KW"/>
</dbReference>
<proteinExistence type="inferred from homology"/>
<evidence type="ECO:0000256" key="3">
    <source>
        <dbReference type="ARBA" id="ARBA00022617"/>
    </source>
</evidence>